<dbReference type="PROSITE" id="PS00086">
    <property type="entry name" value="CYTOCHROME_P450"/>
    <property type="match status" value="1"/>
</dbReference>
<evidence type="ECO:0008006" key="10">
    <source>
        <dbReference type="Google" id="ProtNLM"/>
    </source>
</evidence>
<evidence type="ECO:0000256" key="4">
    <source>
        <dbReference type="ARBA" id="ARBA00022723"/>
    </source>
</evidence>
<sequence length="529" mass="59885">MKSLEEIISYFPNFSNATFTASDFNVGTLKELAASPRAVPVTLGTVALALLSWKYLFSTTDGIPEAKGSIPVVGAAVGFGSNPRKFLEEQRRKLGEVFRVNLLAIKPIFILDPKERDRLYKTSERVVSFEEALADAGFDLLQGPPEAQDPAWNKVGMGTISRGFMRNEKLDEYSPTITNSVDTFAEHWISLSEKDGSIDIFYQASRTVITLGMKVMLGEEVSPFATPMNNLFTRLTLSTPQFAAKWGDVFVHKYQEMERHLTNPNSSIFKTKWYPPYRRVLETRDWVASTIREEVFRRLDDDGNIKEEFKGRTDYLQMVLNEKGTKWKELYPYHILGALLGAHTNTAGHLAWTLAHTYANPTHLHAVRSENGSVEYLDAMIKEVGRMYTATMFMRKVLQDVDVSGHHIKSGSLISITNIVGNYDEKYYVNPYSFDPNRYLNPTDPSLTKSPHHVQFGVGHHRCLGEKFAWVLLRIVVKNIVDRYDFEIVGGGTRRSNGKGVELTGPDWSMLTGTYWADQRIGVRVSKRI</sequence>
<gene>
    <name evidence="8" type="ORF">HK097_004022</name>
</gene>
<dbReference type="Proteomes" id="UP001212841">
    <property type="component" value="Unassembled WGS sequence"/>
</dbReference>
<keyword evidence="9" id="KW-1185">Reference proteome</keyword>
<dbReference type="EMBL" id="JADGJD010000002">
    <property type="protein sequence ID" value="KAJ3057501.1"/>
    <property type="molecule type" value="Genomic_DNA"/>
</dbReference>
<dbReference type="InterPro" id="IPR002403">
    <property type="entry name" value="Cyt_P450_E_grp-IV"/>
</dbReference>
<dbReference type="GO" id="GO:0004497">
    <property type="term" value="F:monooxygenase activity"/>
    <property type="evidence" value="ECO:0007669"/>
    <property type="project" value="UniProtKB-KW"/>
</dbReference>
<keyword evidence="4 6" id="KW-0479">Metal-binding</keyword>
<dbReference type="GO" id="GO:0020037">
    <property type="term" value="F:heme binding"/>
    <property type="evidence" value="ECO:0007669"/>
    <property type="project" value="InterPro"/>
</dbReference>
<dbReference type="InterPro" id="IPR001128">
    <property type="entry name" value="Cyt_P450"/>
</dbReference>
<evidence type="ECO:0000313" key="8">
    <source>
        <dbReference type="EMBL" id="KAJ3057501.1"/>
    </source>
</evidence>
<proteinExistence type="inferred from homology"/>
<dbReference type="GO" id="GO:0005506">
    <property type="term" value="F:iron ion binding"/>
    <property type="evidence" value="ECO:0007669"/>
    <property type="project" value="InterPro"/>
</dbReference>
<keyword evidence="5 6" id="KW-0408">Iron</keyword>
<evidence type="ECO:0000256" key="2">
    <source>
        <dbReference type="ARBA" id="ARBA00010617"/>
    </source>
</evidence>
<dbReference type="PANTHER" id="PTHR24304:SF2">
    <property type="entry name" value="24-HYDROXYCHOLESTEROL 7-ALPHA-HYDROXYLASE"/>
    <property type="match status" value="1"/>
</dbReference>
<protein>
    <recommendedName>
        <fullName evidence="10">Cytochrome P450</fullName>
    </recommendedName>
</protein>
<evidence type="ECO:0000256" key="5">
    <source>
        <dbReference type="ARBA" id="ARBA00023004"/>
    </source>
</evidence>
<evidence type="ECO:0000256" key="3">
    <source>
        <dbReference type="ARBA" id="ARBA00022617"/>
    </source>
</evidence>
<name>A0AAD5X9J9_9FUNG</name>
<evidence type="ECO:0000313" key="9">
    <source>
        <dbReference type="Proteomes" id="UP001212841"/>
    </source>
</evidence>
<evidence type="ECO:0000256" key="6">
    <source>
        <dbReference type="PIRSR" id="PIRSR602403-1"/>
    </source>
</evidence>
<keyword evidence="7" id="KW-0560">Oxidoreductase</keyword>
<dbReference type="InterPro" id="IPR050529">
    <property type="entry name" value="CYP450_sterol_14alpha_dmase"/>
</dbReference>
<dbReference type="PANTHER" id="PTHR24304">
    <property type="entry name" value="CYTOCHROME P450 FAMILY 7"/>
    <property type="match status" value="1"/>
</dbReference>
<dbReference type="SUPFAM" id="SSF48264">
    <property type="entry name" value="Cytochrome P450"/>
    <property type="match status" value="1"/>
</dbReference>
<dbReference type="Pfam" id="PF00067">
    <property type="entry name" value="p450"/>
    <property type="match status" value="1"/>
</dbReference>
<dbReference type="Gene3D" id="1.10.630.10">
    <property type="entry name" value="Cytochrome P450"/>
    <property type="match status" value="1"/>
</dbReference>
<keyword evidence="7" id="KW-0503">Monooxygenase</keyword>
<dbReference type="GO" id="GO:0016705">
    <property type="term" value="F:oxidoreductase activity, acting on paired donors, with incorporation or reduction of molecular oxygen"/>
    <property type="evidence" value="ECO:0007669"/>
    <property type="project" value="InterPro"/>
</dbReference>
<evidence type="ECO:0000256" key="7">
    <source>
        <dbReference type="RuleBase" id="RU000461"/>
    </source>
</evidence>
<organism evidence="8 9">
    <name type="scientific">Rhizophlyctis rosea</name>
    <dbReference type="NCBI Taxonomy" id="64517"/>
    <lineage>
        <taxon>Eukaryota</taxon>
        <taxon>Fungi</taxon>
        <taxon>Fungi incertae sedis</taxon>
        <taxon>Chytridiomycota</taxon>
        <taxon>Chytridiomycota incertae sedis</taxon>
        <taxon>Chytridiomycetes</taxon>
        <taxon>Rhizophlyctidales</taxon>
        <taxon>Rhizophlyctidaceae</taxon>
        <taxon>Rhizophlyctis</taxon>
    </lineage>
</organism>
<dbReference type="InterPro" id="IPR036396">
    <property type="entry name" value="Cyt_P450_sf"/>
</dbReference>
<accession>A0AAD5X9J9</accession>
<feature type="binding site" description="axial binding residue" evidence="6">
    <location>
        <position position="463"/>
    </location>
    <ligand>
        <name>heme</name>
        <dbReference type="ChEBI" id="CHEBI:30413"/>
    </ligand>
    <ligandPart>
        <name>Fe</name>
        <dbReference type="ChEBI" id="CHEBI:18248"/>
    </ligandPart>
</feature>
<keyword evidence="3 6" id="KW-0349">Heme</keyword>
<evidence type="ECO:0000256" key="1">
    <source>
        <dbReference type="ARBA" id="ARBA00001971"/>
    </source>
</evidence>
<comment type="similarity">
    <text evidence="2 7">Belongs to the cytochrome P450 family.</text>
</comment>
<reference evidence="8" key="1">
    <citation type="submission" date="2020-05" db="EMBL/GenBank/DDBJ databases">
        <title>Phylogenomic resolution of chytrid fungi.</title>
        <authorList>
            <person name="Stajich J.E."/>
            <person name="Amses K."/>
            <person name="Simmons R."/>
            <person name="Seto K."/>
            <person name="Myers J."/>
            <person name="Bonds A."/>
            <person name="Quandt C.A."/>
            <person name="Barry K."/>
            <person name="Liu P."/>
            <person name="Grigoriev I."/>
            <person name="Longcore J.E."/>
            <person name="James T.Y."/>
        </authorList>
    </citation>
    <scope>NUCLEOTIDE SEQUENCE</scope>
    <source>
        <strain evidence="8">JEL0318</strain>
    </source>
</reference>
<comment type="cofactor">
    <cofactor evidence="1 6">
        <name>heme</name>
        <dbReference type="ChEBI" id="CHEBI:30413"/>
    </cofactor>
</comment>
<dbReference type="PRINTS" id="PR00465">
    <property type="entry name" value="EP450IV"/>
</dbReference>
<dbReference type="AlphaFoldDB" id="A0AAD5X9J9"/>
<dbReference type="InterPro" id="IPR017972">
    <property type="entry name" value="Cyt_P450_CS"/>
</dbReference>
<comment type="caution">
    <text evidence="8">The sequence shown here is derived from an EMBL/GenBank/DDBJ whole genome shotgun (WGS) entry which is preliminary data.</text>
</comment>